<proteinExistence type="predicted"/>
<dbReference type="PANTHER" id="PTHR22901:SF0">
    <property type="entry name" value="SIALATE O-ACETYLESTERASE"/>
    <property type="match status" value="1"/>
</dbReference>
<dbReference type="EMBL" id="SMAD01000010">
    <property type="protein sequence ID" value="TCS85861.1"/>
    <property type="molecule type" value="Genomic_DNA"/>
</dbReference>
<dbReference type="Proteomes" id="UP000295807">
    <property type="component" value="Unassembled WGS sequence"/>
</dbReference>
<keyword evidence="1" id="KW-0378">Hydrolase</keyword>
<name>A0A4R3KN39_9SPHI</name>
<dbReference type="InterPro" id="IPR039329">
    <property type="entry name" value="SIAE"/>
</dbReference>
<dbReference type="GO" id="GO:0001681">
    <property type="term" value="F:sialate O-acetylesterase activity"/>
    <property type="evidence" value="ECO:0007669"/>
    <property type="project" value="InterPro"/>
</dbReference>
<keyword evidence="2" id="KW-0732">Signal</keyword>
<feature type="domain" description="Sialate O-acetylesterase" evidence="3">
    <location>
        <begin position="114"/>
        <end position="344"/>
    </location>
</feature>
<dbReference type="AlphaFoldDB" id="A0A4R3KN39"/>
<evidence type="ECO:0000256" key="2">
    <source>
        <dbReference type="SAM" id="SignalP"/>
    </source>
</evidence>
<gene>
    <name evidence="4" type="ORF">EDD80_11059</name>
</gene>
<dbReference type="OrthoDB" id="9816001at2"/>
<dbReference type="InterPro" id="IPR036514">
    <property type="entry name" value="SGNH_hydro_sf"/>
</dbReference>
<dbReference type="PANTHER" id="PTHR22901">
    <property type="entry name" value="SIALATE O-ACETYLESTERASE"/>
    <property type="match status" value="1"/>
</dbReference>
<feature type="chain" id="PRO_5020229490" evidence="2">
    <location>
        <begin position="22"/>
        <end position="478"/>
    </location>
</feature>
<comment type="caution">
    <text evidence="4">The sequence shown here is derived from an EMBL/GenBank/DDBJ whole genome shotgun (WGS) entry which is preliminary data.</text>
</comment>
<dbReference type="Pfam" id="PF03629">
    <property type="entry name" value="SASA"/>
    <property type="match status" value="1"/>
</dbReference>
<dbReference type="GO" id="GO:0005975">
    <property type="term" value="P:carbohydrate metabolic process"/>
    <property type="evidence" value="ECO:0007669"/>
    <property type="project" value="TreeGrafter"/>
</dbReference>
<organism evidence="4 5">
    <name type="scientific">Anseongella ginsenosidimutans</name>
    <dbReference type="NCBI Taxonomy" id="496056"/>
    <lineage>
        <taxon>Bacteria</taxon>
        <taxon>Pseudomonadati</taxon>
        <taxon>Bacteroidota</taxon>
        <taxon>Sphingobacteriia</taxon>
        <taxon>Sphingobacteriales</taxon>
        <taxon>Sphingobacteriaceae</taxon>
        <taxon>Anseongella</taxon>
    </lineage>
</organism>
<evidence type="ECO:0000313" key="4">
    <source>
        <dbReference type="EMBL" id="TCS85861.1"/>
    </source>
</evidence>
<accession>A0A4R3KN39</accession>
<evidence type="ECO:0000313" key="5">
    <source>
        <dbReference type="Proteomes" id="UP000295807"/>
    </source>
</evidence>
<dbReference type="InterPro" id="IPR005181">
    <property type="entry name" value="SASA"/>
</dbReference>
<protein>
    <submittedName>
        <fullName evidence="4">Sialate O-acetylesterase</fullName>
    </submittedName>
</protein>
<dbReference type="InterPro" id="IPR013783">
    <property type="entry name" value="Ig-like_fold"/>
</dbReference>
<evidence type="ECO:0000256" key="1">
    <source>
        <dbReference type="ARBA" id="ARBA00022801"/>
    </source>
</evidence>
<dbReference type="Gene3D" id="3.40.50.1110">
    <property type="entry name" value="SGNH hydrolase"/>
    <property type="match status" value="1"/>
</dbReference>
<dbReference type="RefSeq" id="WP_132129980.1">
    <property type="nucleotide sequence ID" value="NZ_CP042432.1"/>
</dbReference>
<dbReference type="SUPFAM" id="SSF52266">
    <property type="entry name" value="SGNH hydrolase"/>
    <property type="match status" value="1"/>
</dbReference>
<dbReference type="Gene3D" id="2.60.40.10">
    <property type="entry name" value="Immunoglobulins"/>
    <property type="match status" value="1"/>
</dbReference>
<feature type="signal peptide" evidence="2">
    <location>
        <begin position="1"/>
        <end position="21"/>
    </location>
</feature>
<reference evidence="4 5" key="1">
    <citation type="submission" date="2019-03" db="EMBL/GenBank/DDBJ databases">
        <title>Genomic Encyclopedia of Type Strains, Phase IV (KMG-IV): sequencing the most valuable type-strain genomes for metagenomic binning, comparative biology and taxonomic classification.</title>
        <authorList>
            <person name="Goeker M."/>
        </authorList>
    </citation>
    <scope>NUCLEOTIDE SEQUENCE [LARGE SCALE GENOMIC DNA]</scope>
    <source>
        <strain evidence="4 5">DSM 21100</strain>
    </source>
</reference>
<sequence length="478" mass="51844">MKNLRTLLLAGLLLFSGGARAEITLPAIIGNNMVLQRQSDVKLWGKANANAQVSVMTSWDEKQYSTKADAAGNWKLTVQTPAAGGPYEINFRENGRDGGQKGASITLSNILIGEVWVCSGQSNMEMPLKGYRNQPILNANEILTTAGEPMIRLFHLERAASATELFDCKGAWEVSSAGSAVSFSAVGFQFAKKLQAILGVPVGVIQTAWGGTPIEAWTDKESLSAVPGIEIPFPSDSVEAGRLVSTCLYNGMIAPIAGFGIKGFLWYQGEANRARPGQYAQLMEAMVTGWRKKWGNDSLPFYYAQIAPYDYPTHAATVPYLREAQLKAMELIPFSGMAVSMDVGSSETIHPPDKTTIAERLLYWALAKTYDMEGIACEGPVYKSMKIDGNKVLLSFENAPSGFVVKSQGFSCFEIAGADKTFYPATAEISKGGILVQSDKVDKPVAVRYAFKDWVEGDLYNTAGLPASSFRTDDWPAE</sequence>
<evidence type="ECO:0000259" key="3">
    <source>
        <dbReference type="Pfam" id="PF03629"/>
    </source>
</evidence>
<keyword evidence="5" id="KW-1185">Reference proteome</keyword>